<sequence length="320" mass="34910">MSDECRPSWYQVTDELMSNTYYQLQDGGGLIPWRILSSPILNTVWKTITMRITTLASGLSILVAGTSGHMQMSNPPPLRSEFNPYTTGRNIDYSMANPLRKDGSDFPCKGYHLQLSTPLGEPVIKMKGGKSYRMSFTGGASPGGSCQVSLSVDGGNTFYVLHSYIGNCPATSGNNTLPFRVPADVPLTERALFAWTWFNKLGNREMYMNCASVTTLHTGADEIGFFDRPRMFVANIGNGCTTEDSEDVSFPDPGPELTFKNLAAAPPIGLCDPSKITAPVRKEPERKEDTCAGPVNRTREKTGEHSVTLIPGSFIIGDVD</sequence>
<dbReference type="STRING" id="660122.C7YV33"/>
<evidence type="ECO:0000313" key="3">
    <source>
        <dbReference type="Proteomes" id="UP000005206"/>
    </source>
</evidence>
<keyword evidence="3" id="KW-1185">Reference proteome</keyword>
<dbReference type="PANTHER" id="PTHR36182:SF1">
    <property type="entry name" value="PROTEIN, PUTATIVE (AFU_ORTHOLOGUE AFUA_6G10930)-RELATED"/>
    <property type="match status" value="1"/>
</dbReference>
<dbReference type="GeneID" id="9674583"/>
<dbReference type="AlphaFoldDB" id="C7YV33"/>
<proteinExistence type="predicted"/>
<dbReference type="OrthoDB" id="2342176at2759"/>
<protein>
    <recommendedName>
        <fullName evidence="4">Chitin-binding type-4 domain-containing protein</fullName>
    </recommendedName>
</protein>
<dbReference type="RefSeq" id="XP_003050224.1">
    <property type="nucleotide sequence ID" value="XM_003050178.1"/>
</dbReference>
<dbReference type="Gene3D" id="2.70.50.70">
    <property type="match status" value="1"/>
</dbReference>
<name>C7YV33_FUSV7</name>
<reference evidence="2 3" key="1">
    <citation type="journal article" date="2009" name="PLoS Genet.">
        <title>The genome of Nectria haematococca: contribution of supernumerary chromosomes to gene expansion.</title>
        <authorList>
            <person name="Coleman J.J."/>
            <person name="Rounsley S.D."/>
            <person name="Rodriguez-Carres M."/>
            <person name="Kuo A."/>
            <person name="Wasmann C.C."/>
            <person name="Grimwood J."/>
            <person name="Schmutz J."/>
            <person name="Taga M."/>
            <person name="White G.J."/>
            <person name="Zhou S."/>
            <person name="Schwartz D.C."/>
            <person name="Freitag M."/>
            <person name="Ma L.J."/>
            <person name="Danchin E.G."/>
            <person name="Henrissat B."/>
            <person name="Coutinho P.M."/>
            <person name="Nelson D.R."/>
            <person name="Straney D."/>
            <person name="Napoli C.A."/>
            <person name="Barker B.M."/>
            <person name="Gribskov M."/>
            <person name="Rep M."/>
            <person name="Kroken S."/>
            <person name="Molnar I."/>
            <person name="Rensing C."/>
            <person name="Kennell J.C."/>
            <person name="Zamora J."/>
            <person name="Farman M.L."/>
            <person name="Selker E.U."/>
            <person name="Salamov A."/>
            <person name="Shapiro H."/>
            <person name="Pangilinan J."/>
            <person name="Lindquist E."/>
            <person name="Lamers C."/>
            <person name="Grigoriev I.V."/>
            <person name="Geiser D.M."/>
            <person name="Covert S.F."/>
            <person name="Temporini E."/>
            <person name="Vanetten H.D."/>
        </authorList>
    </citation>
    <scope>NUCLEOTIDE SEQUENCE [LARGE SCALE GENOMIC DNA]</scope>
    <source>
        <strain evidence="3">ATCC MYA-4622 / CBS 123669 / FGSC 9596 / NRRL 45880 / 77-13-4</strain>
    </source>
</reference>
<evidence type="ECO:0008006" key="4">
    <source>
        <dbReference type="Google" id="ProtNLM"/>
    </source>
</evidence>
<gene>
    <name evidence="2" type="ORF">NECHADRAFT_85135</name>
</gene>
<dbReference type="HOGENOM" id="CLU_032571_2_3_1"/>
<accession>C7YV33</accession>
<evidence type="ECO:0000313" key="2">
    <source>
        <dbReference type="EMBL" id="EEU44511.1"/>
    </source>
</evidence>
<dbReference type="KEGG" id="nhe:NECHADRAFT_85135"/>
<dbReference type="PANTHER" id="PTHR36182">
    <property type="entry name" value="PROTEIN, PUTATIVE (AFU_ORTHOLOGUE AFUA_6G10930)-RELATED"/>
    <property type="match status" value="1"/>
</dbReference>
<dbReference type="Proteomes" id="UP000005206">
    <property type="component" value="Chromosome 9"/>
</dbReference>
<feature type="compositionally biased region" description="Basic and acidic residues" evidence="1">
    <location>
        <begin position="280"/>
        <end position="290"/>
    </location>
</feature>
<dbReference type="VEuPathDB" id="FungiDB:NECHADRAFT_85135"/>
<dbReference type="OMA" id="PCRGHHK"/>
<organism evidence="2 3">
    <name type="scientific">Fusarium vanettenii (strain ATCC MYA-4622 / CBS 123669 / FGSC 9596 / NRRL 45880 / 77-13-4)</name>
    <name type="common">Fusarium solani subsp. pisi</name>
    <dbReference type="NCBI Taxonomy" id="660122"/>
    <lineage>
        <taxon>Eukaryota</taxon>
        <taxon>Fungi</taxon>
        <taxon>Dikarya</taxon>
        <taxon>Ascomycota</taxon>
        <taxon>Pezizomycotina</taxon>
        <taxon>Sordariomycetes</taxon>
        <taxon>Hypocreomycetidae</taxon>
        <taxon>Hypocreales</taxon>
        <taxon>Nectriaceae</taxon>
        <taxon>Fusarium</taxon>
        <taxon>Fusarium solani species complex</taxon>
        <taxon>Fusarium vanettenii</taxon>
    </lineage>
</organism>
<evidence type="ECO:0000256" key="1">
    <source>
        <dbReference type="SAM" id="MobiDB-lite"/>
    </source>
</evidence>
<dbReference type="InParanoid" id="C7YV33"/>
<feature type="region of interest" description="Disordered" evidence="1">
    <location>
        <begin position="280"/>
        <end position="304"/>
    </location>
</feature>
<dbReference type="EMBL" id="GG698900">
    <property type="protein sequence ID" value="EEU44511.1"/>
    <property type="molecule type" value="Genomic_DNA"/>
</dbReference>
<dbReference type="eggNOG" id="ENOG502RZYG">
    <property type="taxonomic scope" value="Eukaryota"/>
</dbReference>